<gene>
    <name evidence="2" type="ORF">ECPE_LOCUS1009</name>
</gene>
<dbReference type="Pfam" id="PF23055">
    <property type="entry name" value="DUF7041"/>
    <property type="match status" value="1"/>
</dbReference>
<dbReference type="Proteomes" id="UP000272942">
    <property type="component" value="Unassembled WGS sequence"/>
</dbReference>
<evidence type="ECO:0000313" key="2">
    <source>
        <dbReference type="EMBL" id="VDP31950.1"/>
    </source>
</evidence>
<dbReference type="InterPro" id="IPR055469">
    <property type="entry name" value="DUF7041"/>
</dbReference>
<dbReference type="OrthoDB" id="8122554at2759"/>
<dbReference type="EMBL" id="UZAN01004658">
    <property type="protein sequence ID" value="VDP31950.1"/>
    <property type="molecule type" value="Genomic_DNA"/>
</dbReference>
<evidence type="ECO:0000259" key="1">
    <source>
        <dbReference type="Pfam" id="PF23055"/>
    </source>
</evidence>
<proteinExistence type="predicted"/>
<reference evidence="2 3" key="2">
    <citation type="submission" date="2018-11" db="EMBL/GenBank/DDBJ databases">
        <authorList>
            <consortium name="Pathogen Informatics"/>
        </authorList>
    </citation>
    <scope>NUCLEOTIDE SEQUENCE [LARGE SCALE GENOMIC DNA]</scope>
    <source>
        <strain evidence="2 3">Egypt</strain>
    </source>
</reference>
<name>A0A183A224_9TREM</name>
<dbReference type="PANTHER" id="PTHR33327">
    <property type="entry name" value="ENDONUCLEASE"/>
    <property type="match status" value="1"/>
</dbReference>
<dbReference type="PANTHER" id="PTHR33327:SF3">
    <property type="entry name" value="RNA-DIRECTED DNA POLYMERASE"/>
    <property type="match status" value="1"/>
</dbReference>
<reference evidence="4" key="1">
    <citation type="submission" date="2016-06" db="UniProtKB">
        <authorList>
            <consortium name="WormBaseParasite"/>
        </authorList>
    </citation>
    <scope>IDENTIFICATION</scope>
</reference>
<dbReference type="WBParaSite" id="ECPE_0000100901-mRNA-1">
    <property type="protein sequence ID" value="ECPE_0000100901-mRNA-1"/>
    <property type="gene ID" value="ECPE_0000100901"/>
</dbReference>
<keyword evidence="3" id="KW-1185">Reference proteome</keyword>
<accession>A0A183A224</accession>
<evidence type="ECO:0000313" key="4">
    <source>
        <dbReference type="WBParaSite" id="ECPE_0000100901-mRNA-1"/>
    </source>
</evidence>
<organism evidence="4">
    <name type="scientific">Echinostoma caproni</name>
    <dbReference type="NCBI Taxonomy" id="27848"/>
    <lineage>
        <taxon>Eukaryota</taxon>
        <taxon>Metazoa</taxon>
        <taxon>Spiralia</taxon>
        <taxon>Lophotrochozoa</taxon>
        <taxon>Platyhelminthes</taxon>
        <taxon>Trematoda</taxon>
        <taxon>Digenea</taxon>
        <taxon>Plagiorchiida</taxon>
        <taxon>Echinostomata</taxon>
        <taxon>Echinostomatoidea</taxon>
        <taxon>Echinostomatidae</taxon>
        <taxon>Echinostoma</taxon>
    </lineage>
</organism>
<dbReference type="AlphaFoldDB" id="A0A183A224"/>
<feature type="domain" description="DUF7041" evidence="1">
    <location>
        <begin position="29"/>
        <end position="111"/>
    </location>
</feature>
<evidence type="ECO:0000313" key="3">
    <source>
        <dbReference type="Proteomes" id="UP000272942"/>
    </source>
</evidence>
<sequence length="177" mass="19800">MFQQYPEGKENSAIAAPEETSVFGLQARIPEFIPDDPEFWMAQVDAQFKLARVTNQLTKLTQLVGYLPRCMESGLRDIVCNPPPNRPYDALRNGLLGRFGMPVECRLKQLLGGLRLGDKGLYTPTKLLSYMQGQAANLNVDENILLFFLATSSTKELVVDPAVFRTTLYVNGTRRNG</sequence>
<protein>
    <recommendedName>
        <fullName evidence="1">DUF7041 domain-containing protein</fullName>
    </recommendedName>
</protein>